<dbReference type="EMBL" id="CARXXK010000001">
    <property type="protein sequence ID" value="CAI6345382.1"/>
    <property type="molecule type" value="Genomic_DNA"/>
</dbReference>
<proteinExistence type="predicted"/>
<evidence type="ECO:0008006" key="7">
    <source>
        <dbReference type="Google" id="ProtNLM"/>
    </source>
</evidence>
<sequence length="102" mass="12465">MDVLTLYNILEDEADEELLLLANYFRDEEDEMFIERSREGCYNILVERRLIDNEIRFRAYFRVSLELFNYILDYIKDDIKRRPSNRVKRPISPEEKLALTLR</sequence>
<evidence type="ECO:0000313" key="4">
    <source>
        <dbReference type="EMBL" id="CAI6365480.1"/>
    </source>
</evidence>
<name>A0AAV0WRF6_9HEMI</name>
<organism evidence="3 6">
    <name type="scientific">Macrosiphum euphorbiae</name>
    <name type="common">potato aphid</name>
    <dbReference type="NCBI Taxonomy" id="13131"/>
    <lineage>
        <taxon>Eukaryota</taxon>
        <taxon>Metazoa</taxon>
        <taxon>Ecdysozoa</taxon>
        <taxon>Arthropoda</taxon>
        <taxon>Hexapoda</taxon>
        <taxon>Insecta</taxon>
        <taxon>Pterygota</taxon>
        <taxon>Neoptera</taxon>
        <taxon>Paraneoptera</taxon>
        <taxon>Hemiptera</taxon>
        <taxon>Sternorrhyncha</taxon>
        <taxon>Aphidomorpha</taxon>
        <taxon>Aphidoidea</taxon>
        <taxon>Aphididae</taxon>
        <taxon>Macrosiphini</taxon>
        <taxon>Macrosiphum</taxon>
    </lineage>
</organism>
<evidence type="ECO:0000313" key="3">
    <source>
        <dbReference type="EMBL" id="CAI6358550.1"/>
    </source>
</evidence>
<evidence type="ECO:0000313" key="5">
    <source>
        <dbReference type="EMBL" id="CAI6377620.1"/>
    </source>
</evidence>
<dbReference type="AlphaFoldDB" id="A0AAV0WRF6"/>
<dbReference type="Proteomes" id="UP001160148">
    <property type="component" value="Unassembled WGS sequence"/>
</dbReference>
<dbReference type="EMBL" id="CARXXK010000001">
    <property type="protein sequence ID" value="CAI6350716.1"/>
    <property type="molecule type" value="Genomic_DNA"/>
</dbReference>
<reference evidence="3 6" key="1">
    <citation type="submission" date="2023-01" db="EMBL/GenBank/DDBJ databases">
        <authorList>
            <person name="Whitehead M."/>
        </authorList>
    </citation>
    <scope>NUCLEOTIDE SEQUENCE [LARGE SCALE GENOMIC DNA]</scope>
</reference>
<evidence type="ECO:0000313" key="2">
    <source>
        <dbReference type="EMBL" id="CAI6350716.1"/>
    </source>
</evidence>
<keyword evidence="6" id="KW-1185">Reference proteome</keyword>
<evidence type="ECO:0000313" key="6">
    <source>
        <dbReference type="Proteomes" id="UP001160148"/>
    </source>
</evidence>
<protein>
    <recommendedName>
        <fullName evidence="7">Protein ANTAGONIST OF LIKE HETEROCHROMATIN PROTEIN 1-like</fullName>
    </recommendedName>
</protein>
<dbReference type="EMBL" id="CARXXK010000002">
    <property type="protein sequence ID" value="CAI6358550.1"/>
    <property type="molecule type" value="Genomic_DNA"/>
</dbReference>
<dbReference type="EMBL" id="CARXXK010001805">
    <property type="protein sequence ID" value="CAI6377620.1"/>
    <property type="molecule type" value="Genomic_DNA"/>
</dbReference>
<evidence type="ECO:0000313" key="1">
    <source>
        <dbReference type="EMBL" id="CAI6345382.1"/>
    </source>
</evidence>
<accession>A0AAV0WRF6</accession>
<comment type="caution">
    <text evidence="3">The sequence shown here is derived from an EMBL/GenBank/DDBJ whole genome shotgun (WGS) entry which is preliminary data.</text>
</comment>
<gene>
    <name evidence="3" type="ORF">MEUPH1_LOCUS14055</name>
    <name evidence="4" type="ORF">MEUPH1_LOCUS20186</name>
    <name evidence="1" type="ORF">MEUPH1_LOCUS2407</name>
    <name evidence="5" type="ORF">MEUPH1_LOCUS30850</name>
    <name evidence="2" type="ORF">MEUPH1_LOCUS7147</name>
</gene>
<dbReference type="EMBL" id="CARXXK010000004">
    <property type="protein sequence ID" value="CAI6365480.1"/>
    <property type="molecule type" value="Genomic_DNA"/>
</dbReference>